<sequence length="127" mass="14660">MMRIVRRLLNLSGLNDKAMKRRSCSCEEPPFRFEDYKTVEVGEDSHGAEISVLTCNLCGHMWLKYLIDWPHQSRSGRWWRVHIPPDEKHSISTTTAREFIERSLEGFAGGSFFNSHGHRITTPITVA</sequence>
<dbReference type="Proteomes" id="UP000540787">
    <property type="component" value="Unassembled WGS sequence"/>
</dbReference>
<evidence type="ECO:0000313" key="1">
    <source>
        <dbReference type="EMBL" id="MBB6133228.1"/>
    </source>
</evidence>
<gene>
    <name evidence="1" type="ORF">HD842_001339</name>
</gene>
<proteinExistence type="predicted"/>
<organism evidence="1 2">
    <name type="scientific">Massilia aurea</name>
    <dbReference type="NCBI Taxonomy" id="373040"/>
    <lineage>
        <taxon>Bacteria</taxon>
        <taxon>Pseudomonadati</taxon>
        <taxon>Pseudomonadota</taxon>
        <taxon>Betaproteobacteria</taxon>
        <taxon>Burkholderiales</taxon>
        <taxon>Oxalobacteraceae</taxon>
        <taxon>Telluria group</taxon>
        <taxon>Massilia</taxon>
    </lineage>
</organism>
<comment type="caution">
    <text evidence="1">The sequence shown here is derived from an EMBL/GenBank/DDBJ whole genome shotgun (WGS) entry which is preliminary data.</text>
</comment>
<protein>
    <submittedName>
        <fullName evidence="1">Uncharacterized protein</fullName>
    </submittedName>
</protein>
<reference evidence="1 2" key="1">
    <citation type="submission" date="2020-08" db="EMBL/GenBank/DDBJ databases">
        <title>The Agave Microbiome: Exploring the role of microbial communities in plant adaptations to desert environments.</title>
        <authorList>
            <person name="Partida-Martinez L.P."/>
        </authorList>
    </citation>
    <scope>NUCLEOTIDE SEQUENCE [LARGE SCALE GENOMIC DNA]</scope>
    <source>
        <strain evidence="1 2">AT3.2</strain>
    </source>
</reference>
<evidence type="ECO:0000313" key="2">
    <source>
        <dbReference type="Proteomes" id="UP000540787"/>
    </source>
</evidence>
<dbReference type="RefSeq" id="WP_183552512.1">
    <property type="nucleotide sequence ID" value="NZ_JACHBX010000001.1"/>
</dbReference>
<name>A0A7X0CD58_9BURK</name>
<keyword evidence="2" id="KW-1185">Reference proteome</keyword>
<dbReference type="AlphaFoldDB" id="A0A7X0CD58"/>
<accession>A0A7X0CD58</accession>
<dbReference type="EMBL" id="JACHBX010000001">
    <property type="protein sequence ID" value="MBB6133228.1"/>
    <property type="molecule type" value="Genomic_DNA"/>
</dbReference>